<dbReference type="InterPro" id="IPR032881">
    <property type="entry name" value="Oberon-like_PHD"/>
</dbReference>
<dbReference type="EMBL" id="RXIC02000024">
    <property type="protein sequence ID" value="KAB1209648.1"/>
    <property type="molecule type" value="Genomic_DNA"/>
</dbReference>
<dbReference type="PANTHER" id="PTHR21736:SF20">
    <property type="entry name" value="PROTEIN OBERON 4"/>
    <property type="match status" value="1"/>
</dbReference>
<evidence type="ECO:0000256" key="2">
    <source>
        <dbReference type="ARBA" id="ARBA00022723"/>
    </source>
</evidence>
<evidence type="ECO:0000256" key="8">
    <source>
        <dbReference type="SAM" id="MobiDB-lite"/>
    </source>
</evidence>
<feature type="region of interest" description="Disordered" evidence="8">
    <location>
        <begin position="261"/>
        <end position="288"/>
    </location>
</feature>
<dbReference type="GO" id="GO:0010468">
    <property type="term" value="P:regulation of gene expression"/>
    <property type="evidence" value="ECO:0007669"/>
    <property type="project" value="TreeGrafter"/>
</dbReference>
<evidence type="ECO:0000259" key="9">
    <source>
        <dbReference type="Pfam" id="PF07227"/>
    </source>
</evidence>
<dbReference type="GO" id="GO:0010071">
    <property type="term" value="P:root meristem specification"/>
    <property type="evidence" value="ECO:0007669"/>
    <property type="project" value="TreeGrafter"/>
</dbReference>
<comment type="caution">
    <text evidence="11">The sequence shown here is derived from an EMBL/GenBank/DDBJ whole genome shotgun (WGS) entry which is preliminary data.</text>
</comment>
<dbReference type="Pfam" id="PF16312">
    <property type="entry name" value="Oberon_cc"/>
    <property type="match status" value="1"/>
</dbReference>
<keyword evidence="6" id="KW-0539">Nucleus</keyword>
<dbReference type="GO" id="GO:0008270">
    <property type="term" value="F:zinc ion binding"/>
    <property type="evidence" value="ECO:0007669"/>
    <property type="project" value="UniProtKB-KW"/>
</dbReference>
<evidence type="ECO:0000313" key="11">
    <source>
        <dbReference type="EMBL" id="KAB1209648.1"/>
    </source>
</evidence>
<keyword evidence="3" id="KW-0863">Zinc-finger</keyword>
<evidence type="ECO:0000256" key="4">
    <source>
        <dbReference type="ARBA" id="ARBA00022833"/>
    </source>
</evidence>
<comment type="subcellular location">
    <subcellularLocation>
        <location evidence="1">Nucleus</location>
    </subcellularLocation>
</comment>
<name>A0A6A1VCQ1_9ROSI</name>
<evidence type="ECO:0000256" key="6">
    <source>
        <dbReference type="ARBA" id="ARBA00023242"/>
    </source>
</evidence>
<evidence type="ECO:0000256" key="7">
    <source>
        <dbReference type="SAM" id="Coils"/>
    </source>
</evidence>
<reference evidence="11 12" key="1">
    <citation type="journal article" date="2019" name="Plant Biotechnol. J.">
        <title>The red bayberry genome and genetic basis of sex determination.</title>
        <authorList>
            <person name="Jia H.M."/>
            <person name="Jia H.J."/>
            <person name="Cai Q.L."/>
            <person name="Wang Y."/>
            <person name="Zhao H.B."/>
            <person name="Yang W.F."/>
            <person name="Wang G.Y."/>
            <person name="Li Y.H."/>
            <person name="Zhan D.L."/>
            <person name="Shen Y.T."/>
            <person name="Niu Q.F."/>
            <person name="Chang L."/>
            <person name="Qiu J."/>
            <person name="Zhao L."/>
            <person name="Xie H.B."/>
            <person name="Fu W.Y."/>
            <person name="Jin J."/>
            <person name="Li X.W."/>
            <person name="Jiao Y."/>
            <person name="Zhou C.C."/>
            <person name="Tu T."/>
            <person name="Chai C.Y."/>
            <person name="Gao J.L."/>
            <person name="Fan L.J."/>
            <person name="van de Weg E."/>
            <person name="Wang J.Y."/>
            <person name="Gao Z.S."/>
        </authorList>
    </citation>
    <scope>NUCLEOTIDE SEQUENCE [LARGE SCALE GENOMIC DNA]</scope>
    <source>
        <tissue evidence="11">Leaves</tissue>
    </source>
</reference>
<dbReference type="OrthoDB" id="784473at2759"/>
<feature type="domain" description="Oberon coiled-coil region" evidence="10">
    <location>
        <begin position="300"/>
        <end position="426"/>
    </location>
</feature>
<gene>
    <name evidence="11" type="ORF">CJ030_MR6G017558</name>
</gene>
<dbReference type="InterPro" id="IPR032535">
    <property type="entry name" value="Oberon_CC"/>
</dbReference>
<accession>A0A6A1VCQ1</accession>
<feature type="coiled-coil region" evidence="7">
    <location>
        <begin position="339"/>
        <end position="435"/>
    </location>
</feature>
<sequence>MTGQSIACLKESIREIMLNVDKRPQLFAFQKALQSWSDITLEMLLKSHRAQLEILVALKTGLPDYLQQDNSVSPTHLAEVFLHLKCRNLTCKNPLPVDECDCKVCAQKNGFCSACMCLVCSKFDMASNTCSWVGCDVCLHWCHTDCGLRESYIRNGRSATGAYGTTEMQFYCVACDHPSEMFGFVYEVFQNFAKDWTAETLSRELEYVKRIFCDSKDMRGRRLHEIADQMLARLANKSDLPEVYSHIMAFLSDANSSKLGKTPILSGKEQGKESNGIAGPSQDSPWLKSIYSEKGPQLERTASMLPSFSYDRNDKRPLESELQTSVRKEPLFDELESIVKIKQAEAKMFQERAENARREAEGLKRIAIAKNEKIEEEYTSRIAKLHLIETEEVRKQKFEELKALEREHQEYFNMKLRMEADIKDLLVKMEATKRNLAR</sequence>
<dbReference type="PANTHER" id="PTHR21736">
    <property type="entry name" value="VERNALIZATION-INSENSITIVE PROTEIN 3"/>
    <property type="match status" value="1"/>
</dbReference>
<dbReference type="InterPro" id="IPR047578">
    <property type="entry name" value="OBE1-like_PHD"/>
</dbReference>
<evidence type="ECO:0000256" key="1">
    <source>
        <dbReference type="ARBA" id="ARBA00004123"/>
    </source>
</evidence>
<dbReference type="GO" id="GO:0005634">
    <property type="term" value="C:nucleus"/>
    <property type="evidence" value="ECO:0007669"/>
    <property type="project" value="UniProtKB-SubCell"/>
</dbReference>
<protein>
    <submittedName>
        <fullName evidence="11">Protein OBERON 4</fullName>
    </submittedName>
</protein>
<feature type="domain" description="Oberon-like PHD finger" evidence="9">
    <location>
        <begin position="86"/>
        <end position="209"/>
    </location>
</feature>
<proteinExistence type="predicted"/>
<keyword evidence="2" id="KW-0479">Metal-binding</keyword>
<dbReference type="Proteomes" id="UP000516437">
    <property type="component" value="Chromosome 6"/>
</dbReference>
<dbReference type="Pfam" id="PF07227">
    <property type="entry name" value="PHD_Oberon"/>
    <property type="match status" value="1"/>
</dbReference>
<keyword evidence="5 7" id="KW-0175">Coiled coil</keyword>
<dbReference type="InterPro" id="IPR004082">
    <property type="entry name" value="OBERON"/>
</dbReference>
<keyword evidence="4" id="KW-0862">Zinc</keyword>
<evidence type="ECO:0000259" key="10">
    <source>
        <dbReference type="Pfam" id="PF16312"/>
    </source>
</evidence>
<dbReference type="AlphaFoldDB" id="A0A6A1VCQ1"/>
<organism evidence="11 12">
    <name type="scientific">Morella rubra</name>
    <name type="common">Chinese bayberry</name>
    <dbReference type="NCBI Taxonomy" id="262757"/>
    <lineage>
        <taxon>Eukaryota</taxon>
        <taxon>Viridiplantae</taxon>
        <taxon>Streptophyta</taxon>
        <taxon>Embryophyta</taxon>
        <taxon>Tracheophyta</taxon>
        <taxon>Spermatophyta</taxon>
        <taxon>Magnoliopsida</taxon>
        <taxon>eudicotyledons</taxon>
        <taxon>Gunneridae</taxon>
        <taxon>Pentapetalae</taxon>
        <taxon>rosids</taxon>
        <taxon>fabids</taxon>
        <taxon>Fagales</taxon>
        <taxon>Myricaceae</taxon>
        <taxon>Morella</taxon>
    </lineage>
</organism>
<evidence type="ECO:0000313" key="12">
    <source>
        <dbReference type="Proteomes" id="UP000516437"/>
    </source>
</evidence>
<evidence type="ECO:0000256" key="5">
    <source>
        <dbReference type="ARBA" id="ARBA00023054"/>
    </source>
</evidence>
<dbReference type="PRINTS" id="PR01544">
    <property type="entry name" value="ARATH130DUF"/>
</dbReference>
<keyword evidence="12" id="KW-1185">Reference proteome</keyword>
<dbReference type="GO" id="GO:0010078">
    <property type="term" value="P:maintenance of root meristem identity"/>
    <property type="evidence" value="ECO:0007669"/>
    <property type="project" value="TreeGrafter"/>
</dbReference>
<dbReference type="CDD" id="cd15612">
    <property type="entry name" value="PHD_OBE1_like"/>
    <property type="match status" value="1"/>
</dbReference>
<dbReference type="GO" id="GO:0010492">
    <property type="term" value="P:maintenance of shoot apical meristem identity"/>
    <property type="evidence" value="ECO:0007669"/>
    <property type="project" value="TreeGrafter"/>
</dbReference>
<evidence type="ECO:0000256" key="3">
    <source>
        <dbReference type="ARBA" id="ARBA00022771"/>
    </source>
</evidence>